<dbReference type="GO" id="GO:0016251">
    <property type="term" value="F:RNA polymerase II general transcription initiation factor activity"/>
    <property type="evidence" value="ECO:0007669"/>
    <property type="project" value="InterPro"/>
</dbReference>
<accession>A0ACD6B5L3</accession>
<dbReference type="Pfam" id="PF11035">
    <property type="entry name" value="SNAPC2"/>
    <property type="match status" value="1"/>
</dbReference>
<dbReference type="eggNOG" id="ENOG502S260">
    <property type="taxonomic scope" value="Eukaryota"/>
</dbReference>
<dbReference type="ZFIN" id="ZDB-GENE-120328-2">
    <property type="gene designation" value="snapc2"/>
</dbReference>
<dbReference type="AGR" id="ZFIN:ZDB-GENE-120328-2"/>
<name>A0ACD6B5L3_DANRE</name>
<sequence>MKPPRRQRTVPSRFHKTPEQEQIDSARSLCKGWNRKDLHSFLQALKQQQDFESEIDLTEIQKKIPQRSLKQIENLINKVKLRVLQKVFKQVKSQRKKERKAKVPIETWGEMVQKISTSHGKTISAAFSQMLVVAATEPCSLMHSEPPHPVTQTPVFSRLYPAHTPNTPSRPTTSGVSPSSSVSTASAVSFIRPDSSSSAAGHIGKSDTVSSSLHQEPVMPEASTPTSSSSQSRSEAEAAVSSPVSSRPSPSTSSNKPSPISLELLGHDYPCKPRIMKSVVNFDKIYAYLGDMDSKTCSSALSSMECAVLLDLLMCLPEELPLLDCKGLQHHLLQLHSQLSKPTVKPESYSNGPLSGEANSSTSVQKLCAAAGSSEKHGPVKDSDDWASAGICPLNPLSVPVTLLKRKSVDCDK</sequence>
<proteinExistence type="predicted"/>
<dbReference type="KEGG" id="dre:566292"/>
<dbReference type="CTD" id="6618"/>
<reference evidence="2" key="1">
    <citation type="submission" date="2025-08" db="UniProtKB">
        <authorList>
            <consortium name="RefSeq"/>
        </authorList>
    </citation>
    <scope>IDENTIFICATION</scope>
    <source>
        <strain evidence="2">Tuebingen</strain>
        <tissue evidence="2">Fibroblasts and whole tissue</tissue>
    </source>
</reference>
<evidence type="ECO:0000313" key="3">
    <source>
        <dbReference type="ZFIN" id="ZDB-GENE-120328-2"/>
    </source>
</evidence>
<gene>
    <name evidence="2 3" type="primary">snapc2</name>
</gene>
<dbReference type="STRING" id="7955.ENSDARP00000073820"/>
<dbReference type="OrthoDB" id="5990578at2759"/>
<dbReference type="InterPro" id="IPR021281">
    <property type="entry name" value="SNAPC2"/>
</dbReference>
<dbReference type="GeneTree" id="ENSGT00390000017407"/>
<organism evidence="1 2">
    <name type="scientific">Danio rerio</name>
    <name type="common">Zebrafish</name>
    <name type="synonym">Brachydanio rerio</name>
    <dbReference type="NCBI Taxonomy" id="7955"/>
    <lineage>
        <taxon>Eukaryota</taxon>
        <taxon>Metazoa</taxon>
        <taxon>Chordata</taxon>
        <taxon>Craniata</taxon>
        <taxon>Vertebrata</taxon>
        <taxon>Euteleostomi</taxon>
        <taxon>Actinopterygii</taxon>
        <taxon>Neopterygii</taxon>
        <taxon>Teleostei</taxon>
        <taxon>Ostariophysi</taxon>
        <taxon>Cypriniformes</taxon>
        <taxon>Danionidae</taxon>
        <taxon>Danioninae</taxon>
        <taxon>Danio</taxon>
    </lineage>
</organism>
<dbReference type="Bgee" id="ENSDARG00000036473">
    <property type="expression patterns" value="Expressed in tail and 20 other cell types or tissues"/>
</dbReference>
<dbReference type="Proteomes" id="UP000000437">
    <property type="component" value="Chromosome 7"/>
</dbReference>
<protein>
    <submittedName>
        <fullName evidence="2">snRNA-activating protein complex subunit 2</fullName>
    </submittedName>
</protein>
<dbReference type="RefSeq" id="XP_001923727.2">
    <property type="nucleotide sequence ID" value="XM_001923692.8"/>
</dbReference>
<dbReference type="PaxDb" id="7955-ENSDARP00000073820"/>
<dbReference type="GO" id="GO:0016604">
    <property type="term" value="C:nuclear body"/>
    <property type="evidence" value="ECO:0000318"/>
    <property type="project" value="GO_Central"/>
</dbReference>
<dbReference type="PANTHER" id="PTHR15132:SF1">
    <property type="entry name" value="SNRNA-ACTIVATING PROTEIN COMPLEX SUBUNIT 2"/>
    <property type="match status" value="1"/>
</dbReference>
<dbReference type="PANTHER" id="PTHR15132">
    <property type="entry name" value="SNRNA-ACTIVATING PROTEIN COMPLEX SUBUNIT 2"/>
    <property type="match status" value="1"/>
</dbReference>
<evidence type="ECO:0000313" key="1">
    <source>
        <dbReference type="Proteomes" id="UP000000437"/>
    </source>
</evidence>
<dbReference type="OMA" id="APIEVWI"/>
<dbReference type="GO" id="GO:0035622">
    <property type="term" value="P:intrahepatic bile duct development"/>
    <property type="evidence" value="ECO:0000315"/>
    <property type="project" value="ZFIN"/>
</dbReference>
<dbReference type="GO" id="GO:0009301">
    <property type="term" value="P:snRNA transcription"/>
    <property type="evidence" value="ECO:0007669"/>
    <property type="project" value="InterPro"/>
</dbReference>
<evidence type="ECO:0000313" key="2">
    <source>
        <dbReference type="RefSeq" id="XP_001923727.2"/>
    </source>
</evidence>
<keyword evidence="1" id="KW-1185">Reference proteome</keyword>